<gene>
    <name evidence="2" type="ORF">M5D96_011600</name>
</gene>
<dbReference type="AlphaFoldDB" id="A0A9P9YEV7"/>
<reference evidence="2" key="1">
    <citation type="journal article" date="2023" name="Genome Biol. Evol.">
        <title>Long-read-based Genome Assembly of Drosophila gunungcola Reveals Fewer Chemosensory Genes in Flower-breeding Species.</title>
        <authorList>
            <person name="Negi A."/>
            <person name="Liao B.Y."/>
            <person name="Yeh S.D."/>
        </authorList>
    </citation>
    <scope>NUCLEOTIDE SEQUENCE</scope>
    <source>
        <strain evidence="2">Sukarami</strain>
    </source>
</reference>
<name>A0A9P9YEV7_9MUSC</name>
<accession>A0A9P9YEV7</accession>
<feature type="non-terminal residue" evidence="2">
    <location>
        <position position="104"/>
    </location>
</feature>
<evidence type="ECO:0000256" key="1">
    <source>
        <dbReference type="SAM" id="MobiDB-lite"/>
    </source>
</evidence>
<proteinExistence type="predicted"/>
<comment type="caution">
    <text evidence="2">The sequence shown here is derived from an EMBL/GenBank/DDBJ whole genome shotgun (WGS) entry which is preliminary data.</text>
</comment>
<dbReference type="EMBL" id="JAMKOV010000033">
    <property type="protein sequence ID" value="KAI8035551.1"/>
    <property type="molecule type" value="Genomic_DNA"/>
</dbReference>
<sequence length="104" mass="10516">VFSPCQVRGPAGHWLPLNLAAPIPLAGVGRRSRSAAAAAAAPPHGPCREGDPRPPAQHAALRERRAGMPLPAVHAQAAALLGAGRGGPRLCPLRRNGGPVAGLQ</sequence>
<evidence type="ECO:0000313" key="2">
    <source>
        <dbReference type="EMBL" id="KAI8035551.1"/>
    </source>
</evidence>
<organism evidence="2 3">
    <name type="scientific">Drosophila gunungcola</name>
    <name type="common">fruit fly</name>
    <dbReference type="NCBI Taxonomy" id="103775"/>
    <lineage>
        <taxon>Eukaryota</taxon>
        <taxon>Metazoa</taxon>
        <taxon>Ecdysozoa</taxon>
        <taxon>Arthropoda</taxon>
        <taxon>Hexapoda</taxon>
        <taxon>Insecta</taxon>
        <taxon>Pterygota</taxon>
        <taxon>Neoptera</taxon>
        <taxon>Endopterygota</taxon>
        <taxon>Diptera</taxon>
        <taxon>Brachycera</taxon>
        <taxon>Muscomorpha</taxon>
        <taxon>Ephydroidea</taxon>
        <taxon>Drosophilidae</taxon>
        <taxon>Drosophila</taxon>
        <taxon>Sophophora</taxon>
    </lineage>
</organism>
<keyword evidence="3" id="KW-1185">Reference proteome</keyword>
<protein>
    <submittedName>
        <fullName evidence="2">Uncharacterized protein</fullName>
    </submittedName>
</protein>
<feature type="region of interest" description="Disordered" evidence="1">
    <location>
        <begin position="31"/>
        <end position="57"/>
    </location>
</feature>
<evidence type="ECO:0000313" key="3">
    <source>
        <dbReference type="Proteomes" id="UP001059596"/>
    </source>
</evidence>
<dbReference type="Proteomes" id="UP001059596">
    <property type="component" value="Unassembled WGS sequence"/>
</dbReference>